<dbReference type="Gene3D" id="1.20.1440.50">
    <property type="entry name" value="Ta0600-like"/>
    <property type="match status" value="1"/>
</dbReference>
<dbReference type="Proteomes" id="UP000050872">
    <property type="component" value="Unassembled WGS sequence"/>
</dbReference>
<dbReference type="EMBL" id="AZEZ01000053">
    <property type="protein sequence ID" value="KRL44193.1"/>
    <property type="molecule type" value="Genomic_DNA"/>
</dbReference>
<evidence type="ECO:0000313" key="2">
    <source>
        <dbReference type="EMBL" id="KRL44193.1"/>
    </source>
</evidence>
<sequence>MNLKKKAMIMDIKSNNLIKSLGQVYQNPNVKQDADLSKLLEECVRPLMNNNDDKVYFEVIDKLSNGISKYYSSRRQTAPQEFMDLYDQVKKDVPKKSADGKRLRREFEATGLVAIGI</sequence>
<accession>A0A0R1QI18</accession>
<dbReference type="SUPFAM" id="SSF109797">
    <property type="entry name" value="Bacteriocin immunity protein-like"/>
    <property type="match status" value="1"/>
</dbReference>
<keyword evidence="3" id="KW-1185">Reference proteome</keyword>
<evidence type="ECO:0000313" key="3">
    <source>
        <dbReference type="Proteomes" id="UP000050872"/>
    </source>
</evidence>
<dbReference type="STRING" id="1423770.FD29_GL000167"/>
<comment type="caution">
    <text evidence="2">The sequence shown here is derived from an EMBL/GenBank/DDBJ whole genome shotgun (WGS) entry which is preliminary data.</text>
</comment>
<evidence type="ECO:0008006" key="4">
    <source>
        <dbReference type="Google" id="ProtNLM"/>
    </source>
</evidence>
<dbReference type="InterPro" id="IPR015046">
    <property type="entry name" value="LciA_Immunity-like"/>
</dbReference>
<organism evidence="2 3">
    <name type="scientific">Companilactobacillus mindensis DSM 14500</name>
    <dbReference type="NCBI Taxonomy" id="1423770"/>
    <lineage>
        <taxon>Bacteria</taxon>
        <taxon>Bacillati</taxon>
        <taxon>Bacillota</taxon>
        <taxon>Bacilli</taxon>
        <taxon>Lactobacillales</taxon>
        <taxon>Lactobacillaceae</taxon>
        <taxon>Companilactobacillus</taxon>
    </lineage>
</organism>
<evidence type="ECO:0000256" key="1">
    <source>
        <dbReference type="ARBA" id="ARBA00023025"/>
    </source>
</evidence>
<dbReference type="AlphaFoldDB" id="A0A0R1QI18"/>
<keyword evidence="1" id="KW-0079">Bacteriocin immunity</keyword>
<proteinExistence type="predicted"/>
<name>A0A0R1QI18_9LACO</name>
<dbReference type="PATRIC" id="fig|1423770.3.peg.166"/>
<dbReference type="Pfam" id="PF08951">
    <property type="entry name" value="EntA_Immun"/>
    <property type="match status" value="1"/>
</dbReference>
<reference evidence="2 3" key="1">
    <citation type="journal article" date="2015" name="Genome Announc.">
        <title>Expanding the biotechnology potential of lactobacilli through comparative genomics of 213 strains and associated genera.</title>
        <authorList>
            <person name="Sun Z."/>
            <person name="Harris H.M."/>
            <person name="McCann A."/>
            <person name="Guo C."/>
            <person name="Argimon S."/>
            <person name="Zhang W."/>
            <person name="Yang X."/>
            <person name="Jeffery I.B."/>
            <person name="Cooney J.C."/>
            <person name="Kagawa T.F."/>
            <person name="Liu W."/>
            <person name="Song Y."/>
            <person name="Salvetti E."/>
            <person name="Wrobel A."/>
            <person name="Rasinkangas P."/>
            <person name="Parkhill J."/>
            <person name="Rea M.C."/>
            <person name="O'Sullivan O."/>
            <person name="Ritari J."/>
            <person name="Douillard F.P."/>
            <person name="Paul Ross R."/>
            <person name="Yang R."/>
            <person name="Briner A.E."/>
            <person name="Felis G.E."/>
            <person name="de Vos W.M."/>
            <person name="Barrangou R."/>
            <person name="Klaenhammer T.R."/>
            <person name="Caufield P.W."/>
            <person name="Cui Y."/>
            <person name="Zhang H."/>
            <person name="O'Toole P.W."/>
        </authorList>
    </citation>
    <scope>NUCLEOTIDE SEQUENCE [LARGE SCALE GENOMIC DNA]</scope>
    <source>
        <strain evidence="2 3">DSM 14500</strain>
    </source>
</reference>
<dbReference type="GO" id="GO:0030153">
    <property type="term" value="P:bacteriocin immunity"/>
    <property type="evidence" value="ECO:0007669"/>
    <property type="project" value="UniProtKB-KW"/>
</dbReference>
<dbReference type="InterPro" id="IPR023130">
    <property type="entry name" value="Ta0600-like_sf"/>
</dbReference>
<protein>
    <recommendedName>
        <fullName evidence="4">Bacteriocin immunity protein</fullName>
    </recommendedName>
</protein>
<gene>
    <name evidence="2" type="ORF">FD29_GL000167</name>
</gene>